<evidence type="ECO:0000313" key="2">
    <source>
        <dbReference type="EMBL" id="HJD29076.1"/>
    </source>
</evidence>
<dbReference type="Gene3D" id="3.40.50.300">
    <property type="entry name" value="P-loop containing nucleotide triphosphate hydrolases"/>
    <property type="match status" value="1"/>
</dbReference>
<sequence length="125" mass="14064">MHHIIRLVAMEIKNIKNVGYGRLEFSQGKTGSILGIYGQNGSGKTVVVDCMVLLKCLLSGRRIPSHFYHYINALSKSGYVTYEFESRSDEGTMFVQYEVELTKNGENSFCLSGEKLSMKKLEEGK</sequence>
<name>A0A9D2QW44_9FIRM</name>
<feature type="non-terminal residue" evidence="2">
    <location>
        <position position="125"/>
    </location>
</feature>
<dbReference type="Proteomes" id="UP000823892">
    <property type="component" value="Unassembled WGS sequence"/>
</dbReference>
<protein>
    <submittedName>
        <fullName evidence="2">ATP-binding protein</fullName>
    </submittedName>
</protein>
<keyword evidence="2" id="KW-0547">Nucleotide-binding</keyword>
<dbReference type="GO" id="GO:0006302">
    <property type="term" value="P:double-strand break repair"/>
    <property type="evidence" value="ECO:0007669"/>
    <property type="project" value="InterPro"/>
</dbReference>
<dbReference type="SUPFAM" id="SSF52540">
    <property type="entry name" value="P-loop containing nucleoside triphosphate hydrolases"/>
    <property type="match status" value="1"/>
</dbReference>
<dbReference type="Pfam" id="PF13476">
    <property type="entry name" value="AAA_23"/>
    <property type="match status" value="1"/>
</dbReference>
<evidence type="ECO:0000259" key="1">
    <source>
        <dbReference type="Pfam" id="PF13476"/>
    </source>
</evidence>
<dbReference type="EMBL" id="DWUY01000196">
    <property type="protein sequence ID" value="HJD29076.1"/>
    <property type="molecule type" value="Genomic_DNA"/>
</dbReference>
<evidence type="ECO:0000313" key="3">
    <source>
        <dbReference type="Proteomes" id="UP000823892"/>
    </source>
</evidence>
<feature type="domain" description="Rad50/SbcC-type AAA" evidence="1">
    <location>
        <begin position="10"/>
        <end position="106"/>
    </location>
</feature>
<gene>
    <name evidence="2" type="ORF">H9914_08820</name>
</gene>
<organism evidence="2 3">
    <name type="scientific">Candidatus Blautia avicola</name>
    <dbReference type="NCBI Taxonomy" id="2838483"/>
    <lineage>
        <taxon>Bacteria</taxon>
        <taxon>Bacillati</taxon>
        <taxon>Bacillota</taxon>
        <taxon>Clostridia</taxon>
        <taxon>Lachnospirales</taxon>
        <taxon>Lachnospiraceae</taxon>
        <taxon>Blautia</taxon>
    </lineage>
</organism>
<reference evidence="2" key="2">
    <citation type="submission" date="2021-04" db="EMBL/GenBank/DDBJ databases">
        <authorList>
            <person name="Gilroy R."/>
        </authorList>
    </citation>
    <scope>NUCLEOTIDE SEQUENCE</scope>
    <source>
        <strain evidence="2">ChiBcec6-4105</strain>
    </source>
</reference>
<comment type="caution">
    <text evidence="2">The sequence shown here is derived from an EMBL/GenBank/DDBJ whole genome shotgun (WGS) entry which is preliminary data.</text>
</comment>
<dbReference type="AlphaFoldDB" id="A0A9D2QW44"/>
<keyword evidence="2" id="KW-0067">ATP-binding</keyword>
<dbReference type="GO" id="GO:0005524">
    <property type="term" value="F:ATP binding"/>
    <property type="evidence" value="ECO:0007669"/>
    <property type="project" value="UniProtKB-KW"/>
</dbReference>
<dbReference type="InterPro" id="IPR027417">
    <property type="entry name" value="P-loop_NTPase"/>
</dbReference>
<dbReference type="InterPro" id="IPR038729">
    <property type="entry name" value="Rad50/SbcC_AAA"/>
</dbReference>
<reference evidence="2" key="1">
    <citation type="journal article" date="2021" name="PeerJ">
        <title>Extensive microbial diversity within the chicken gut microbiome revealed by metagenomics and culture.</title>
        <authorList>
            <person name="Gilroy R."/>
            <person name="Ravi A."/>
            <person name="Getino M."/>
            <person name="Pursley I."/>
            <person name="Horton D.L."/>
            <person name="Alikhan N.F."/>
            <person name="Baker D."/>
            <person name="Gharbi K."/>
            <person name="Hall N."/>
            <person name="Watson M."/>
            <person name="Adriaenssens E.M."/>
            <person name="Foster-Nyarko E."/>
            <person name="Jarju S."/>
            <person name="Secka A."/>
            <person name="Antonio M."/>
            <person name="Oren A."/>
            <person name="Chaudhuri R.R."/>
            <person name="La Ragione R."/>
            <person name="Hildebrand F."/>
            <person name="Pallen M.J."/>
        </authorList>
    </citation>
    <scope>NUCLEOTIDE SEQUENCE</scope>
    <source>
        <strain evidence="2">ChiBcec6-4105</strain>
    </source>
</reference>
<accession>A0A9D2QW44</accession>
<dbReference type="GO" id="GO:0016887">
    <property type="term" value="F:ATP hydrolysis activity"/>
    <property type="evidence" value="ECO:0007669"/>
    <property type="project" value="InterPro"/>
</dbReference>
<proteinExistence type="predicted"/>